<dbReference type="Pfam" id="PF13559">
    <property type="entry name" value="DUF4129"/>
    <property type="match status" value="1"/>
</dbReference>
<keyword evidence="1" id="KW-1133">Transmembrane helix</keyword>
<keyword evidence="1" id="KW-0812">Transmembrane</keyword>
<name>A0ABU0TTF0_MICTR</name>
<organism evidence="3 4">
    <name type="scientific">Microbacterium trichothecenolyticum</name>
    <name type="common">Aureobacterium trichothecenolyticum</name>
    <dbReference type="NCBI Taxonomy" id="69370"/>
    <lineage>
        <taxon>Bacteria</taxon>
        <taxon>Bacillati</taxon>
        <taxon>Actinomycetota</taxon>
        <taxon>Actinomycetes</taxon>
        <taxon>Micrococcales</taxon>
        <taxon>Microbacteriaceae</taxon>
        <taxon>Microbacterium</taxon>
    </lineage>
</organism>
<dbReference type="Proteomes" id="UP001226691">
    <property type="component" value="Unassembled WGS sequence"/>
</dbReference>
<evidence type="ECO:0000259" key="2">
    <source>
        <dbReference type="Pfam" id="PF13559"/>
    </source>
</evidence>
<feature type="domain" description="Protein-glutamine gamma-glutamyltransferase-like C-terminal" evidence="2">
    <location>
        <begin position="136"/>
        <end position="205"/>
    </location>
</feature>
<evidence type="ECO:0000256" key="1">
    <source>
        <dbReference type="SAM" id="Phobius"/>
    </source>
</evidence>
<accession>A0ABU0TTF0</accession>
<gene>
    <name evidence="3" type="ORF">QE412_001507</name>
</gene>
<dbReference type="RefSeq" id="WP_307481787.1">
    <property type="nucleotide sequence ID" value="NZ_JAUTBF010000001.1"/>
</dbReference>
<evidence type="ECO:0000313" key="3">
    <source>
        <dbReference type="EMBL" id="MDQ1122934.1"/>
    </source>
</evidence>
<comment type="caution">
    <text evidence="3">The sequence shown here is derived from an EMBL/GenBank/DDBJ whole genome shotgun (WGS) entry which is preliminary data.</text>
</comment>
<dbReference type="InterPro" id="IPR025403">
    <property type="entry name" value="TgpA-like_C"/>
</dbReference>
<proteinExistence type="predicted"/>
<feature type="transmembrane region" description="Helical" evidence="1">
    <location>
        <begin position="69"/>
        <end position="88"/>
    </location>
</feature>
<protein>
    <recommendedName>
        <fullName evidence="2">Protein-glutamine gamma-glutamyltransferase-like C-terminal domain-containing protein</fullName>
    </recommendedName>
</protein>
<keyword evidence="1" id="KW-0472">Membrane</keyword>
<evidence type="ECO:0000313" key="4">
    <source>
        <dbReference type="Proteomes" id="UP001226691"/>
    </source>
</evidence>
<dbReference type="EMBL" id="JAUTBF010000001">
    <property type="protein sequence ID" value="MDQ1122934.1"/>
    <property type="molecule type" value="Genomic_DNA"/>
</dbReference>
<reference evidence="3 4" key="1">
    <citation type="submission" date="2023-07" db="EMBL/GenBank/DDBJ databases">
        <title>Functional and genomic diversity of the sorghum phyllosphere microbiome.</title>
        <authorList>
            <person name="Shade A."/>
        </authorList>
    </citation>
    <scope>NUCLEOTIDE SEQUENCE [LARGE SCALE GENOMIC DNA]</scope>
    <source>
        <strain evidence="3 4">SORGH_AS_1207</strain>
    </source>
</reference>
<sequence length="222" mass="23464">MTPALAAVTAVFPLLPDPDQAREWAERELNDPAYRAAEPTIIDRASQAVASFIRDLLTPSDGADWGPPALIVLAILLAGGVIVALLIWGRPRRVVRAGPAARALFDGDDVRSADELRREATEAAARGSWDTAIVLRFRALARGLFERGLVDPPPGATARAFARAAGAALPAFAVSMDTAAASFDDVRYLRRPGTAEGYRAIAELDDATIRARALTDGAVAAP</sequence>
<keyword evidence="4" id="KW-1185">Reference proteome</keyword>